<protein>
    <submittedName>
        <fullName evidence="2">MFS transporter</fullName>
    </submittedName>
</protein>
<name>A0ABS6IL46_9HYPH</name>
<feature type="transmembrane region" description="Helical" evidence="1">
    <location>
        <begin position="338"/>
        <end position="357"/>
    </location>
</feature>
<feature type="transmembrane region" description="Helical" evidence="1">
    <location>
        <begin position="404"/>
        <end position="424"/>
    </location>
</feature>
<organism evidence="2 3">
    <name type="scientific">Reyranella humidisoli</name>
    <dbReference type="NCBI Taxonomy" id="2849149"/>
    <lineage>
        <taxon>Bacteria</taxon>
        <taxon>Pseudomonadati</taxon>
        <taxon>Pseudomonadota</taxon>
        <taxon>Alphaproteobacteria</taxon>
        <taxon>Hyphomicrobiales</taxon>
        <taxon>Reyranellaceae</taxon>
        <taxon>Reyranella</taxon>
    </lineage>
</organism>
<feature type="transmembrane region" description="Helical" evidence="1">
    <location>
        <begin position="444"/>
        <end position="469"/>
    </location>
</feature>
<feature type="transmembrane region" description="Helical" evidence="1">
    <location>
        <begin position="363"/>
        <end position="383"/>
    </location>
</feature>
<feature type="transmembrane region" description="Helical" evidence="1">
    <location>
        <begin position="310"/>
        <end position="331"/>
    </location>
</feature>
<dbReference type="PANTHER" id="PTHR11328">
    <property type="entry name" value="MAJOR FACILITATOR SUPERFAMILY DOMAIN-CONTAINING PROTEIN"/>
    <property type="match status" value="1"/>
</dbReference>
<keyword evidence="1" id="KW-0812">Transmembrane</keyword>
<keyword evidence="1" id="KW-1133">Transmembrane helix</keyword>
<dbReference type="Pfam" id="PF13347">
    <property type="entry name" value="MFS_2"/>
    <property type="match status" value="2"/>
</dbReference>
<accession>A0ABS6IL46</accession>
<keyword evidence="1" id="KW-0472">Membrane</keyword>
<dbReference type="RefSeq" id="WP_216962361.1">
    <property type="nucleotide sequence ID" value="NZ_JAHOPB010000001.1"/>
</dbReference>
<reference evidence="2 3" key="1">
    <citation type="submission" date="2021-06" db="EMBL/GenBank/DDBJ databases">
        <authorList>
            <person name="Lee D.H."/>
        </authorList>
    </citation>
    <scope>NUCLEOTIDE SEQUENCE [LARGE SCALE GENOMIC DNA]</scope>
    <source>
        <strain evidence="2 3">MMS21-HV4-11</strain>
    </source>
</reference>
<evidence type="ECO:0000313" key="2">
    <source>
        <dbReference type="EMBL" id="MBU8875311.1"/>
    </source>
</evidence>
<evidence type="ECO:0000256" key="1">
    <source>
        <dbReference type="SAM" id="Phobius"/>
    </source>
</evidence>
<evidence type="ECO:0000313" key="3">
    <source>
        <dbReference type="Proteomes" id="UP000727907"/>
    </source>
</evidence>
<keyword evidence="3" id="KW-1185">Reference proteome</keyword>
<comment type="caution">
    <text evidence="2">The sequence shown here is derived from an EMBL/GenBank/DDBJ whole genome shotgun (WGS) entry which is preliminary data.</text>
</comment>
<dbReference type="PANTHER" id="PTHR11328:SF24">
    <property type="entry name" value="MAJOR FACILITATOR SUPERFAMILY (MFS) PROFILE DOMAIN-CONTAINING PROTEIN"/>
    <property type="match status" value="1"/>
</dbReference>
<proteinExistence type="predicted"/>
<feature type="transmembrane region" description="Helical" evidence="1">
    <location>
        <begin position="191"/>
        <end position="215"/>
    </location>
</feature>
<feature type="transmembrane region" description="Helical" evidence="1">
    <location>
        <begin position="121"/>
        <end position="146"/>
    </location>
</feature>
<dbReference type="EMBL" id="JAHOPB010000001">
    <property type="protein sequence ID" value="MBU8875311.1"/>
    <property type="molecule type" value="Genomic_DNA"/>
</dbReference>
<dbReference type="InterPro" id="IPR039672">
    <property type="entry name" value="MFS_2"/>
</dbReference>
<sequence>MHAPNSRGGSASSIRLSFDRLVAYSTNQLPLNMAALPVVLNVSHFYGEILKVPLGIMGLIFITTRVIDAVQDPVIGLISDKFTHRGPRGRLTFVALMLPLLIGGFYMLFHPPQSLFTQPGLLATWLFVALFVVHLGYAGVSISYHAHGAELTDDYNERTRVTVGREVFGLIGMTLAVVLPTYFTAQMGEHAGYVYMGLIFIPIAVLFSLPTLLWSPPSVHPPVVRENPEIHVRYFRDWLISLAPWLARPTRNMERSATIKTLIPFFAPLKNKLFRRLLLVFIVNGAALGVAVSVMLFYVEHVLKGNKLQAGIILLVYFGAAAASVPLWMLLSRRFSKTAAWFIAMVLTAVSMSFGVFLGAGDFIWFMPIAIITGLGIGADYGLPPSVLADIINSDEGKDTKGDTGAYFGLWALSTKLATAIGAAGSLPVAALLGFNPSVGQYSASALIFVYIAIPVAIKIIAALLIWYIRIEADRGSVRDEILGRPAAMLR</sequence>
<feature type="transmembrane region" description="Helical" evidence="1">
    <location>
        <begin position="91"/>
        <end position="109"/>
    </location>
</feature>
<dbReference type="Proteomes" id="UP000727907">
    <property type="component" value="Unassembled WGS sequence"/>
</dbReference>
<feature type="transmembrane region" description="Helical" evidence="1">
    <location>
        <begin position="277"/>
        <end position="298"/>
    </location>
</feature>
<gene>
    <name evidence="2" type="ORF">KQ910_16170</name>
</gene>
<feature type="transmembrane region" description="Helical" evidence="1">
    <location>
        <begin position="167"/>
        <end position="185"/>
    </location>
</feature>